<feature type="transmembrane region" description="Helical" evidence="1">
    <location>
        <begin position="180"/>
        <end position="201"/>
    </location>
</feature>
<dbReference type="Proteomes" id="UP000177199">
    <property type="component" value="Unassembled WGS sequence"/>
</dbReference>
<reference evidence="2 3" key="1">
    <citation type="journal article" date="2016" name="Nat. Commun.">
        <title>Thousands of microbial genomes shed light on interconnected biogeochemical processes in an aquifer system.</title>
        <authorList>
            <person name="Anantharaman K."/>
            <person name="Brown C.T."/>
            <person name="Hug L.A."/>
            <person name="Sharon I."/>
            <person name="Castelle C.J."/>
            <person name="Probst A.J."/>
            <person name="Thomas B.C."/>
            <person name="Singh A."/>
            <person name="Wilkins M.J."/>
            <person name="Karaoz U."/>
            <person name="Brodie E.L."/>
            <person name="Williams K.H."/>
            <person name="Hubbard S.S."/>
            <person name="Banfield J.F."/>
        </authorList>
    </citation>
    <scope>NUCLEOTIDE SEQUENCE [LARGE SCALE GENOMIC DNA]</scope>
</reference>
<feature type="transmembrane region" description="Helical" evidence="1">
    <location>
        <begin position="126"/>
        <end position="144"/>
    </location>
</feature>
<protein>
    <recommendedName>
        <fullName evidence="4">Membrane protein 6-pyruvoyl-tetrahydropterin synthase-related domain-containing protein</fullName>
    </recommendedName>
</protein>
<evidence type="ECO:0008006" key="4">
    <source>
        <dbReference type="Google" id="ProtNLM"/>
    </source>
</evidence>
<name>A0A1F7HGR2_9BACT</name>
<keyword evidence="1" id="KW-1133">Transmembrane helix</keyword>
<feature type="transmembrane region" description="Helical" evidence="1">
    <location>
        <begin position="151"/>
        <end position="168"/>
    </location>
</feature>
<gene>
    <name evidence="2" type="ORF">A3F29_00285</name>
</gene>
<feature type="transmembrane region" description="Helical" evidence="1">
    <location>
        <begin position="213"/>
        <end position="233"/>
    </location>
</feature>
<organism evidence="2 3">
    <name type="scientific">Candidatus Roizmanbacteria bacterium RIFCSPHIGHO2_12_FULL_33_9</name>
    <dbReference type="NCBI Taxonomy" id="1802045"/>
    <lineage>
        <taxon>Bacteria</taxon>
        <taxon>Candidatus Roizmaniibacteriota</taxon>
    </lineage>
</organism>
<proteinExistence type="predicted"/>
<evidence type="ECO:0000313" key="2">
    <source>
        <dbReference type="EMBL" id="OGK30429.1"/>
    </source>
</evidence>
<evidence type="ECO:0000256" key="1">
    <source>
        <dbReference type="SAM" id="Phobius"/>
    </source>
</evidence>
<keyword evidence="1" id="KW-0472">Membrane</keyword>
<feature type="transmembrane region" description="Helical" evidence="1">
    <location>
        <begin position="262"/>
        <end position="281"/>
    </location>
</feature>
<feature type="transmembrane region" description="Helical" evidence="1">
    <location>
        <begin position="103"/>
        <end position="120"/>
    </location>
</feature>
<accession>A0A1F7HGR2</accession>
<keyword evidence="1" id="KW-0812">Transmembrane</keyword>
<feature type="transmembrane region" description="Helical" evidence="1">
    <location>
        <begin position="492"/>
        <end position="510"/>
    </location>
</feature>
<feature type="transmembrane region" description="Helical" evidence="1">
    <location>
        <begin position="288"/>
        <end position="309"/>
    </location>
</feature>
<dbReference type="AlphaFoldDB" id="A0A1F7HGR2"/>
<sequence>MSWLLENKLNKIIFFAVAILFFLPALIGLFHSGFFLSDDGNWMVIRFSAFYEALRGGQFPVRFLPRLNNGYGYPVSDFLYPFFMYIGTPIKALGFSFVDTIKIIFWGSLIGSFIFTYLWLKKLFDQIPSLIGALAYTIFPYHLWDIYKRGSIGEALAFSIVPFILWFMEKRNLPLSSIGYGLLILSHNTLALLFLPVLFIYNLISYNKFDKVSFLNSITALILGLGLSVFFWFPAFYDRQFTVFSQTKISDFSRYFITEENLSLYGFIFIFVILVSLYLLLNKINKKVLFFLAIVLISFFFTISKSKIIWEYSFFPQLVQFPFRFISVSVLSSSFLIAFFINQLRGKPLFIWTFIVLVLISISAWGYLFPKNYQYFPDSFYSTNQDTTTVKNEYMPKWVKGYLKSYDKKTEIIKGDGEIKDMKVSGTNISFEAILNRESLIQINSVYFPGWKVSEKGEDKEILYEQNGLIRFDLPTGSHSIKASFGETKVRLISDFISAFSLFFLLFIFIRKKTIKI</sequence>
<feature type="transmembrane region" description="Helical" evidence="1">
    <location>
        <begin position="12"/>
        <end position="36"/>
    </location>
</feature>
<feature type="transmembrane region" description="Helical" evidence="1">
    <location>
        <begin position="321"/>
        <end position="342"/>
    </location>
</feature>
<evidence type="ECO:0000313" key="3">
    <source>
        <dbReference type="Proteomes" id="UP000177199"/>
    </source>
</evidence>
<feature type="transmembrane region" description="Helical" evidence="1">
    <location>
        <begin position="78"/>
        <end position="98"/>
    </location>
</feature>
<comment type="caution">
    <text evidence="2">The sequence shown here is derived from an EMBL/GenBank/DDBJ whole genome shotgun (WGS) entry which is preliminary data.</text>
</comment>
<feature type="transmembrane region" description="Helical" evidence="1">
    <location>
        <begin position="349"/>
        <end position="368"/>
    </location>
</feature>
<dbReference type="EMBL" id="MFZV01000044">
    <property type="protein sequence ID" value="OGK30429.1"/>
    <property type="molecule type" value="Genomic_DNA"/>
</dbReference>